<dbReference type="Proteomes" id="UP000323917">
    <property type="component" value="Chromosome"/>
</dbReference>
<accession>A0A5B9QG54</accession>
<dbReference type="AlphaFoldDB" id="A0A5B9QG54"/>
<sequence length="199" mass="21701">MLNILLIRTGQTDYDTQGRIQGTIDLPLSDEGRQKVAGLAGELSQIPVEAIFAGPGVATQQTAELVADFLNQKVKSNKNLRNLDLGLWQGMLIADVKSNQPKVYRKWLENPETVCPPEGETLQAAQERLQDVVAKLSKKHKEGTVAFVVPEPLASILVHVLRDADFGNLWQSCCQSRPAWELIPAPQPLAIAGSTPSAE</sequence>
<dbReference type="PANTHER" id="PTHR48100">
    <property type="entry name" value="BROAD-SPECIFICITY PHOSPHATASE YOR283W-RELATED"/>
    <property type="match status" value="1"/>
</dbReference>
<dbReference type="OrthoDB" id="9781415at2"/>
<dbReference type="KEGG" id="bgok:Pr1d_05140"/>
<name>A0A5B9QG54_9BACT</name>
<keyword evidence="1" id="KW-0378">Hydrolase</keyword>
<dbReference type="GO" id="GO:0005737">
    <property type="term" value="C:cytoplasm"/>
    <property type="evidence" value="ECO:0007669"/>
    <property type="project" value="TreeGrafter"/>
</dbReference>
<dbReference type="InterPro" id="IPR013078">
    <property type="entry name" value="His_Pase_superF_clade-1"/>
</dbReference>
<keyword evidence="2" id="KW-1185">Reference proteome</keyword>
<proteinExistence type="predicted"/>
<organism evidence="1 2">
    <name type="scientific">Bythopirellula goksoeyrii</name>
    <dbReference type="NCBI Taxonomy" id="1400387"/>
    <lineage>
        <taxon>Bacteria</taxon>
        <taxon>Pseudomonadati</taxon>
        <taxon>Planctomycetota</taxon>
        <taxon>Planctomycetia</taxon>
        <taxon>Pirellulales</taxon>
        <taxon>Lacipirellulaceae</taxon>
        <taxon>Bythopirellula</taxon>
    </lineage>
</organism>
<dbReference type="SUPFAM" id="SSF53254">
    <property type="entry name" value="Phosphoglycerate mutase-like"/>
    <property type="match status" value="1"/>
</dbReference>
<reference evidence="1 2" key="1">
    <citation type="submission" date="2019-08" db="EMBL/GenBank/DDBJ databases">
        <title>Deep-cultivation of Planctomycetes and their phenomic and genomic characterization uncovers novel biology.</title>
        <authorList>
            <person name="Wiegand S."/>
            <person name="Jogler M."/>
            <person name="Boedeker C."/>
            <person name="Pinto D."/>
            <person name="Vollmers J."/>
            <person name="Rivas-Marin E."/>
            <person name="Kohn T."/>
            <person name="Peeters S.H."/>
            <person name="Heuer A."/>
            <person name="Rast P."/>
            <person name="Oberbeckmann S."/>
            <person name="Bunk B."/>
            <person name="Jeske O."/>
            <person name="Meyerdierks A."/>
            <person name="Storesund J.E."/>
            <person name="Kallscheuer N."/>
            <person name="Luecker S."/>
            <person name="Lage O.M."/>
            <person name="Pohl T."/>
            <person name="Merkel B.J."/>
            <person name="Hornburger P."/>
            <person name="Mueller R.-W."/>
            <person name="Bruemmer F."/>
            <person name="Labrenz M."/>
            <person name="Spormann A.M."/>
            <person name="Op den Camp H."/>
            <person name="Overmann J."/>
            <person name="Amann R."/>
            <person name="Jetten M.S.M."/>
            <person name="Mascher T."/>
            <person name="Medema M.H."/>
            <person name="Devos D.P."/>
            <person name="Kaster A.-K."/>
            <person name="Ovreas L."/>
            <person name="Rohde M."/>
            <person name="Galperin M.Y."/>
            <person name="Jogler C."/>
        </authorList>
    </citation>
    <scope>NUCLEOTIDE SEQUENCE [LARGE SCALE GENOMIC DNA]</scope>
    <source>
        <strain evidence="1 2">Pr1d</strain>
    </source>
</reference>
<dbReference type="RefSeq" id="WP_148072047.1">
    <property type="nucleotide sequence ID" value="NZ_CP042913.1"/>
</dbReference>
<evidence type="ECO:0000313" key="2">
    <source>
        <dbReference type="Proteomes" id="UP000323917"/>
    </source>
</evidence>
<protein>
    <submittedName>
        <fullName evidence="1">Phosphoserine phosphatase 1</fullName>
        <ecNumber evidence="1">3.1.3.3</ecNumber>
    </submittedName>
</protein>
<dbReference type="GO" id="GO:0016791">
    <property type="term" value="F:phosphatase activity"/>
    <property type="evidence" value="ECO:0007669"/>
    <property type="project" value="TreeGrafter"/>
</dbReference>
<dbReference type="Gene3D" id="3.40.50.1240">
    <property type="entry name" value="Phosphoglycerate mutase-like"/>
    <property type="match status" value="1"/>
</dbReference>
<dbReference type="EMBL" id="CP042913">
    <property type="protein sequence ID" value="QEG33253.1"/>
    <property type="molecule type" value="Genomic_DNA"/>
</dbReference>
<dbReference type="InterPro" id="IPR050275">
    <property type="entry name" value="PGM_Phosphatase"/>
</dbReference>
<dbReference type="EC" id="3.1.3.3" evidence="1"/>
<dbReference type="PANTHER" id="PTHR48100:SF59">
    <property type="entry name" value="ADENOSYLCOBALAMIN_ALPHA-RIBAZOLE PHOSPHATASE"/>
    <property type="match status" value="1"/>
</dbReference>
<dbReference type="CDD" id="cd07067">
    <property type="entry name" value="HP_PGM_like"/>
    <property type="match status" value="1"/>
</dbReference>
<evidence type="ECO:0000313" key="1">
    <source>
        <dbReference type="EMBL" id="QEG33253.1"/>
    </source>
</evidence>
<gene>
    <name evidence="1" type="primary">pspA</name>
    <name evidence="1" type="ORF">Pr1d_05140</name>
</gene>
<dbReference type="InterPro" id="IPR029033">
    <property type="entry name" value="His_PPase_superfam"/>
</dbReference>
<dbReference type="Pfam" id="PF00300">
    <property type="entry name" value="His_Phos_1"/>
    <property type="match status" value="1"/>
</dbReference>